<dbReference type="InterPro" id="IPR044644">
    <property type="entry name" value="DinF-like"/>
</dbReference>
<feature type="transmembrane region" description="Helical" evidence="6">
    <location>
        <begin position="281"/>
        <end position="299"/>
    </location>
</feature>
<feature type="transmembrane region" description="Helical" evidence="6">
    <location>
        <begin position="231"/>
        <end position="253"/>
    </location>
</feature>
<dbReference type="InterPro" id="IPR002528">
    <property type="entry name" value="MATE_fam"/>
</dbReference>
<sequence length="592" mass="63334">MQRMQATQPFGHQRLSRLQPASSQCIKAYQRRIPGPRRGARTPIRHAHEQQVRASEGSEALSPSIDQGLYGQGLEEHREALESPETPDVSITEAGAVVTLPTPGIVEESKRFAEAAAIADGDLQQPSIQQVAVSSSGSVDIDELAGRKLSIWDLLRFTLPTLGVWVINPVLSLVDTSVVGTRSARQLAALGPGTMLCDGNAYIFTFLAAATTNMLAISFSRRDKKQASAILSDAIAIAGVLGCALAAAMFFYAPPALRAINGAASAELVQPAVTYVRWRCLGLPAALLIFVTQAFFLAAMDPMTPLLAAAMAGLINLGGDVLLVCCLNKGIAGAAFATALAQAVTAGMLVWALYRPLSRRSLFPRWQPDVAWRLPSLQGAFNFVAYAGPICGVLITKVIVYGMMTMAASSLGPVTSAAHHVVQSTYMFFCTCGDAVSQAAQSFLPGKVGKPEAAQSLGKQLMTTGFSIGIFNSVLAGCIVIFLPALFTSSPEVIATMRTFLPFMCTALVIHTASMATEGMLLAARDLDFLMWSYIPNMLTVIGALWVLKNGPWKLTGRGLWWCLLQFQIFRLIVNGVRLLGKNSPLRASRTL</sequence>
<evidence type="ECO:0000313" key="8">
    <source>
        <dbReference type="EMBL" id="CAK0751310.1"/>
    </source>
</evidence>
<comment type="subcellular location">
    <subcellularLocation>
        <location evidence="1">Membrane</location>
        <topology evidence="1">Multi-pass membrane protein</topology>
    </subcellularLocation>
</comment>
<feature type="transmembrane region" description="Helical" evidence="6">
    <location>
        <begin position="529"/>
        <end position="548"/>
    </location>
</feature>
<feature type="transmembrane region" description="Helical" evidence="6">
    <location>
        <begin position="560"/>
        <end position="580"/>
    </location>
</feature>
<evidence type="ECO:0000256" key="1">
    <source>
        <dbReference type="ARBA" id="ARBA00004141"/>
    </source>
</evidence>
<dbReference type="EMBL" id="CAUYUE010000003">
    <property type="protein sequence ID" value="CAK0751310.1"/>
    <property type="molecule type" value="Genomic_DNA"/>
</dbReference>
<name>A0AAV1HXY5_9CHLO</name>
<organism evidence="8 9">
    <name type="scientific">Coccomyxa viridis</name>
    <dbReference type="NCBI Taxonomy" id="1274662"/>
    <lineage>
        <taxon>Eukaryota</taxon>
        <taxon>Viridiplantae</taxon>
        <taxon>Chlorophyta</taxon>
        <taxon>core chlorophytes</taxon>
        <taxon>Trebouxiophyceae</taxon>
        <taxon>Trebouxiophyceae incertae sedis</taxon>
        <taxon>Coccomyxaceae</taxon>
        <taxon>Coccomyxa</taxon>
    </lineage>
</organism>
<dbReference type="AlphaFoldDB" id="A0AAV1HXY5"/>
<feature type="transmembrane region" description="Helical" evidence="6">
    <location>
        <begin position="201"/>
        <end position="219"/>
    </location>
</feature>
<proteinExistence type="inferred from homology"/>
<keyword evidence="9" id="KW-1185">Reference proteome</keyword>
<keyword evidence="5 6" id="KW-0472">Membrane</keyword>
<feature type="transmembrane region" description="Helical" evidence="6">
    <location>
        <begin position="466"/>
        <end position="487"/>
    </location>
</feature>
<feature type="compositionally biased region" description="Polar residues" evidence="7">
    <location>
        <begin position="1"/>
        <end position="10"/>
    </location>
</feature>
<reference evidence="8 9" key="1">
    <citation type="submission" date="2023-10" db="EMBL/GenBank/DDBJ databases">
        <authorList>
            <person name="Maclean D."/>
            <person name="Macfadyen A."/>
        </authorList>
    </citation>
    <scope>NUCLEOTIDE SEQUENCE [LARGE SCALE GENOMIC DNA]</scope>
</reference>
<dbReference type="Proteomes" id="UP001314263">
    <property type="component" value="Unassembled WGS sequence"/>
</dbReference>
<feature type="transmembrane region" description="Helical" evidence="6">
    <location>
        <begin position="330"/>
        <end position="354"/>
    </location>
</feature>
<keyword evidence="4 6" id="KW-1133">Transmembrane helix</keyword>
<feature type="transmembrane region" description="Helical" evidence="6">
    <location>
        <begin position="383"/>
        <end position="404"/>
    </location>
</feature>
<dbReference type="PANTHER" id="PTHR42893:SF9">
    <property type="entry name" value="PROTEIN DETOXIFICATION 46, CHLOROPLASTIC"/>
    <property type="match status" value="1"/>
</dbReference>
<feature type="transmembrane region" description="Helical" evidence="6">
    <location>
        <begin position="306"/>
        <end position="324"/>
    </location>
</feature>
<comment type="caution">
    <text evidence="8">The sequence shown here is derived from an EMBL/GenBank/DDBJ whole genome shotgun (WGS) entry which is preliminary data.</text>
</comment>
<dbReference type="Pfam" id="PF01554">
    <property type="entry name" value="MatE"/>
    <property type="match status" value="2"/>
</dbReference>
<comment type="similarity">
    <text evidence="2 6">Belongs to the multi antimicrobial extrusion (MATE) (TC 2.A.66.1) family.</text>
</comment>
<evidence type="ECO:0000256" key="5">
    <source>
        <dbReference type="ARBA" id="ARBA00023136"/>
    </source>
</evidence>
<evidence type="ECO:0000256" key="4">
    <source>
        <dbReference type="ARBA" id="ARBA00022989"/>
    </source>
</evidence>
<evidence type="ECO:0000313" key="9">
    <source>
        <dbReference type="Proteomes" id="UP001314263"/>
    </source>
</evidence>
<dbReference type="GO" id="GO:0016020">
    <property type="term" value="C:membrane"/>
    <property type="evidence" value="ECO:0007669"/>
    <property type="project" value="UniProtKB-SubCell"/>
</dbReference>
<dbReference type="GO" id="GO:0015297">
    <property type="term" value="F:antiporter activity"/>
    <property type="evidence" value="ECO:0007669"/>
    <property type="project" value="InterPro"/>
</dbReference>
<evidence type="ECO:0000256" key="2">
    <source>
        <dbReference type="ARBA" id="ARBA00010199"/>
    </source>
</evidence>
<evidence type="ECO:0000256" key="6">
    <source>
        <dbReference type="RuleBase" id="RU004914"/>
    </source>
</evidence>
<feature type="compositionally biased region" description="Basic residues" evidence="7">
    <location>
        <begin position="34"/>
        <end position="45"/>
    </location>
</feature>
<evidence type="ECO:0000256" key="3">
    <source>
        <dbReference type="ARBA" id="ARBA00022692"/>
    </source>
</evidence>
<feature type="transmembrane region" description="Helical" evidence="6">
    <location>
        <begin position="499"/>
        <end position="517"/>
    </location>
</feature>
<dbReference type="GO" id="GO:0042910">
    <property type="term" value="F:xenobiotic transmembrane transporter activity"/>
    <property type="evidence" value="ECO:0007669"/>
    <property type="project" value="InterPro"/>
</dbReference>
<keyword evidence="3 6" id="KW-0812">Transmembrane</keyword>
<dbReference type="PANTHER" id="PTHR42893">
    <property type="entry name" value="PROTEIN DETOXIFICATION 44, CHLOROPLASTIC-RELATED"/>
    <property type="match status" value="1"/>
</dbReference>
<protein>
    <recommendedName>
        <fullName evidence="6">Protein DETOXIFICATION</fullName>
    </recommendedName>
    <alternativeName>
        <fullName evidence="6">Multidrug and toxic compound extrusion protein</fullName>
    </alternativeName>
</protein>
<evidence type="ECO:0000256" key="7">
    <source>
        <dbReference type="SAM" id="MobiDB-lite"/>
    </source>
</evidence>
<feature type="region of interest" description="Disordered" evidence="7">
    <location>
        <begin position="1"/>
        <end position="67"/>
    </location>
</feature>
<accession>A0AAV1HXY5</accession>
<gene>
    <name evidence="8" type="ORF">CVIRNUC_002058</name>
</gene>